<name>A0A1K2IGN6_9FLAO</name>
<dbReference type="STRING" id="1612149.SAMN05216324_102355"/>
<organism evidence="1 2">
    <name type="scientific">Chryseobacterium limigenitum</name>
    <dbReference type="NCBI Taxonomy" id="1612149"/>
    <lineage>
        <taxon>Bacteria</taxon>
        <taxon>Pseudomonadati</taxon>
        <taxon>Bacteroidota</taxon>
        <taxon>Flavobacteriia</taxon>
        <taxon>Flavobacteriales</taxon>
        <taxon>Weeksellaceae</taxon>
        <taxon>Chryseobacterium group</taxon>
        <taxon>Chryseobacterium</taxon>
    </lineage>
</organism>
<evidence type="ECO:0000313" key="1">
    <source>
        <dbReference type="EMBL" id="SFZ91434.1"/>
    </source>
</evidence>
<keyword evidence="2" id="KW-1185">Reference proteome</keyword>
<accession>A0A1K2IGN6</accession>
<dbReference type="EMBL" id="FPKW01000002">
    <property type="protein sequence ID" value="SFZ91434.1"/>
    <property type="molecule type" value="Genomic_DNA"/>
</dbReference>
<protein>
    <submittedName>
        <fullName evidence="1">Uncharacterized protein</fullName>
    </submittedName>
</protein>
<dbReference type="AlphaFoldDB" id="A0A1K2IGN6"/>
<dbReference type="RefSeq" id="WP_072407557.1">
    <property type="nucleotide sequence ID" value="NZ_FPKW01000002.1"/>
</dbReference>
<dbReference type="OrthoDB" id="1355945at2"/>
<sequence length="185" mass="20525">MKTKPIFNGGTIESTGTPNTMSSSFVQKLIDNYRNNQLTAINTKFGIEDAHSIRFDLATLKKFISDIENEAKKVDSGITENDLGVRFYYAAYPQADNWDIMENTPIGTNYAGKHTLVMVPTLKMGNAEGEILSYDFNPLDANTYNQENNNEGQGEIMAMNKSLTAILSQNHGNLIPPDNTVTESF</sequence>
<dbReference type="Proteomes" id="UP000182034">
    <property type="component" value="Unassembled WGS sequence"/>
</dbReference>
<reference evidence="2" key="1">
    <citation type="submission" date="2016-10" db="EMBL/GenBank/DDBJ databases">
        <authorList>
            <person name="Varghese N."/>
            <person name="Submissions S."/>
        </authorList>
    </citation>
    <scope>NUCLEOTIDE SEQUENCE [LARGE SCALE GENOMIC DNA]</scope>
    <source>
        <strain evidence="2">SUR2</strain>
    </source>
</reference>
<evidence type="ECO:0000313" key="2">
    <source>
        <dbReference type="Proteomes" id="UP000182034"/>
    </source>
</evidence>
<gene>
    <name evidence="1" type="ORF">SAMN05216324_102355</name>
</gene>
<proteinExistence type="predicted"/>